<reference evidence="2 3" key="1">
    <citation type="submission" date="2014-01" db="EMBL/GenBank/DDBJ databases">
        <authorList>
            <person name="Dobos K."/>
            <person name="Lenaerts A."/>
            <person name="Ordway D."/>
            <person name="DeGroote M.A."/>
            <person name="Parker T."/>
            <person name="Sizemore C."/>
            <person name="Tallon L.J."/>
            <person name="Sadzewicz L.K."/>
            <person name="Sengamalay N."/>
            <person name="Fraser C.M."/>
            <person name="Hine E."/>
            <person name="Shefchek K.A."/>
            <person name="Das S.P."/>
            <person name="Tettelin H."/>
        </authorList>
    </citation>
    <scope>NUCLEOTIDE SEQUENCE [LARGE SCALE GENOMIC DNA]</scope>
    <source>
        <strain evidence="2 3">Harvey</strain>
    </source>
</reference>
<feature type="region of interest" description="Disordered" evidence="1">
    <location>
        <begin position="62"/>
        <end position="84"/>
    </location>
</feature>
<dbReference type="EC" id="2.7.7.8" evidence="2"/>
<feature type="compositionally biased region" description="Basic and acidic residues" evidence="1">
    <location>
        <begin position="66"/>
        <end position="84"/>
    </location>
</feature>
<evidence type="ECO:0000256" key="1">
    <source>
        <dbReference type="SAM" id="MobiDB-lite"/>
    </source>
</evidence>
<proteinExistence type="predicted"/>
<keyword evidence="2" id="KW-0808">Transferase</keyword>
<keyword evidence="3" id="KW-1185">Reference proteome</keyword>
<dbReference type="EMBL" id="JAOL01000136">
    <property type="protein sequence ID" value="EUA88663.1"/>
    <property type="molecule type" value="Genomic_DNA"/>
</dbReference>
<sequence>MSDDVEVDGKTERRFVTLTDILAPKTPSVTWTSRSPEPRTSSLHCSWNQARWIPSQVLAGALAQAKDARRPPRGHGEAIDTPTR</sequence>
<gene>
    <name evidence="2" type="ORF">I551_4815</name>
</gene>
<comment type="caution">
    <text evidence="2">The sequence shown here is derived from an EMBL/GenBank/DDBJ whole genome shotgun (WGS) entry which is preliminary data.</text>
</comment>
<evidence type="ECO:0000313" key="3">
    <source>
        <dbReference type="Proteomes" id="UP000020681"/>
    </source>
</evidence>
<organism evidence="2 3">
    <name type="scientific">Mycobacterium ulcerans str. Harvey</name>
    <dbReference type="NCBI Taxonomy" id="1299332"/>
    <lineage>
        <taxon>Bacteria</taxon>
        <taxon>Bacillati</taxon>
        <taxon>Actinomycetota</taxon>
        <taxon>Actinomycetes</taxon>
        <taxon>Mycobacteriales</taxon>
        <taxon>Mycobacteriaceae</taxon>
        <taxon>Mycobacterium</taxon>
        <taxon>Mycobacterium ulcerans group</taxon>
    </lineage>
</organism>
<evidence type="ECO:0000313" key="2">
    <source>
        <dbReference type="EMBL" id="EUA88663.1"/>
    </source>
</evidence>
<protein>
    <submittedName>
        <fullName evidence="2">Polyribonucleotide nucleotidyltransferase domain protein</fullName>
        <ecNumber evidence="2">2.7.7.8</ecNumber>
    </submittedName>
</protein>
<keyword evidence="2" id="KW-0548">Nucleotidyltransferase</keyword>
<dbReference type="GO" id="GO:0004654">
    <property type="term" value="F:polyribonucleotide nucleotidyltransferase activity"/>
    <property type="evidence" value="ECO:0007669"/>
    <property type="project" value="UniProtKB-EC"/>
</dbReference>
<dbReference type="Proteomes" id="UP000020681">
    <property type="component" value="Unassembled WGS sequence"/>
</dbReference>
<accession>A0ABN0QVG0</accession>
<name>A0ABN0QVG0_MYCUL</name>